<sequence>MNPLLKKLNAEWLSENIIKTLPIFITINLVAVAIWQLQISHLAMPLVLGVIAGGLVDLDNSLTGRLKNLLVSLVAFAISSATAQLSLGFGWLFIPCAMISTFVLVMLGAIGQRYSTIAFGTLVVAVYSALAYTPESSWIANSLMILAGSALYGVMAMVVHLCFPNRLVQENLARSYQALGDYLFAKAEFFDPDDDNLSAKQLGLARANNQLMQAFDQTRVSLFYRLRGQHRHARTQRLLRYYFTAQDILERASSSHYQYHELFQQLGNSDLMFRFQRVLERQAAACQQIAHSLRQRESYQHSPRGEKALQGLLASLDYHRQQGLKKAHRWQRIAENLRNIEAQLGQIEQENSPLAQAQNLTESTRLSGENVVGLGNMWQAIRSQCTFSSQLFRHAVRLSLVVMACSLIVELFNLDSKGYWILLTAVFVCQPNYSATKKRLVQRVIGTLLGVLVGLSLQYFSPSLEAQLGLLVLTGSLYTFFRFSNYGFSTFFITLLVLISLDVIGLGANSGMMPRIIDTLLGTAIAWAAVSFLWSDWKYLNLHQNLKNTLLASSRYLRHIVVQIQFGYHDQLPYRIARRDVYNHLSALSAVITNMHNEPKKYRHALTFAPNLLGITYTLLGYISALGAYRIESKSLNQEFEFTSFFFGEGKKVADLIGEIALNKGADSAFFTQLAEIEQRLTQFENEQTLSEKALVLLQQLRLIVQLLPQLRQNVGLENTDPQM</sequence>
<evidence type="ECO:0000313" key="11">
    <source>
        <dbReference type="Proteomes" id="UP000190867"/>
    </source>
</evidence>
<dbReference type="NCBIfam" id="TIGR01666">
    <property type="entry name" value="YCCS"/>
    <property type="match status" value="1"/>
</dbReference>
<dbReference type="InterPro" id="IPR032692">
    <property type="entry name" value="YccS_N"/>
</dbReference>
<dbReference type="GO" id="GO:0005886">
    <property type="term" value="C:plasma membrane"/>
    <property type="evidence" value="ECO:0007669"/>
    <property type="project" value="UniProtKB-SubCell"/>
</dbReference>
<dbReference type="NCBIfam" id="TIGR01667">
    <property type="entry name" value="YCCS_YHFK"/>
    <property type="match status" value="1"/>
</dbReference>
<proteinExistence type="inferred from homology"/>
<feature type="transmembrane region" description="Helical" evidence="7">
    <location>
        <begin position="138"/>
        <end position="163"/>
    </location>
</feature>
<evidence type="ECO:0000259" key="8">
    <source>
        <dbReference type="Pfam" id="PF12805"/>
    </source>
</evidence>
<evidence type="ECO:0000313" key="10">
    <source>
        <dbReference type="EMBL" id="OOS00814.1"/>
    </source>
</evidence>
<feature type="domain" description="Integral membrane protein YccS N-terminal" evidence="8">
    <location>
        <begin position="68"/>
        <end position="344"/>
    </location>
</feature>
<comment type="similarity">
    <text evidence="6">Belongs to the YccS/YhfK family.</text>
</comment>
<feature type="transmembrane region" description="Helical" evidence="7">
    <location>
        <begin position="480"/>
        <end position="504"/>
    </location>
</feature>
<organism evidence="10 11">
    <name type="scientific">Haemophilus paracuniculus</name>
    <dbReference type="NCBI Taxonomy" id="734"/>
    <lineage>
        <taxon>Bacteria</taxon>
        <taxon>Pseudomonadati</taxon>
        <taxon>Pseudomonadota</taxon>
        <taxon>Gammaproteobacteria</taxon>
        <taxon>Pasteurellales</taxon>
        <taxon>Pasteurellaceae</taxon>
        <taxon>Haemophilus</taxon>
    </lineage>
</organism>
<dbReference type="OrthoDB" id="8670769at2"/>
<comment type="caution">
    <text evidence="10">The sequence shown here is derived from an EMBL/GenBank/DDBJ whole genome shotgun (WGS) entry which is preliminary data.</text>
</comment>
<evidence type="ECO:0000256" key="5">
    <source>
        <dbReference type="ARBA" id="ARBA00023136"/>
    </source>
</evidence>
<feature type="transmembrane region" description="Helical" evidence="7">
    <location>
        <begin position="21"/>
        <end position="37"/>
    </location>
</feature>
<feature type="transmembrane region" description="Helical" evidence="7">
    <location>
        <begin position="440"/>
        <end position="460"/>
    </location>
</feature>
<keyword evidence="2" id="KW-1003">Cell membrane</keyword>
<dbReference type="STRING" id="734.B0187_00510"/>
<feature type="transmembrane region" description="Helical" evidence="7">
    <location>
        <begin position="43"/>
        <end position="59"/>
    </location>
</feature>
<protein>
    <submittedName>
        <fullName evidence="10">TIGR01666 family membrane protein</fullName>
    </submittedName>
</protein>
<evidence type="ECO:0000256" key="3">
    <source>
        <dbReference type="ARBA" id="ARBA00022692"/>
    </source>
</evidence>
<dbReference type="PANTHER" id="PTHR30509:SF8">
    <property type="entry name" value="INNER MEMBRANE PROTEIN YCCS"/>
    <property type="match status" value="1"/>
</dbReference>
<comment type="subcellular location">
    <subcellularLocation>
        <location evidence="1">Cell membrane</location>
        <topology evidence="1">Multi-pass membrane protein</topology>
    </subcellularLocation>
</comment>
<dbReference type="Proteomes" id="UP000190867">
    <property type="component" value="Unassembled WGS sequence"/>
</dbReference>
<dbReference type="Pfam" id="PF12805">
    <property type="entry name" value="FUSC-like"/>
    <property type="match status" value="1"/>
</dbReference>
<accession>A0A1T0AVA1</accession>
<dbReference type="InterPro" id="IPR049453">
    <property type="entry name" value="Memb_transporter_dom"/>
</dbReference>
<feature type="transmembrane region" description="Helical" evidence="7">
    <location>
        <begin position="114"/>
        <end position="132"/>
    </location>
</feature>
<feature type="transmembrane region" description="Helical" evidence="7">
    <location>
        <begin position="516"/>
        <end position="534"/>
    </location>
</feature>
<keyword evidence="4 7" id="KW-1133">Transmembrane helix</keyword>
<dbReference type="InterPro" id="IPR010019">
    <property type="entry name" value="Integral_membrane_YccS"/>
</dbReference>
<dbReference type="PANTHER" id="PTHR30509">
    <property type="entry name" value="P-HYDROXYBENZOIC ACID EFFLUX PUMP SUBUNIT-RELATED"/>
    <property type="match status" value="1"/>
</dbReference>
<dbReference type="EMBL" id="MUYA01000001">
    <property type="protein sequence ID" value="OOS00814.1"/>
    <property type="molecule type" value="Genomic_DNA"/>
</dbReference>
<keyword evidence="11" id="KW-1185">Reference proteome</keyword>
<dbReference type="AlphaFoldDB" id="A0A1T0AVA1"/>
<keyword evidence="5 7" id="KW-0472">Membrane</keyword>
<dbReference type="Pfam" id="PF13515">
    <property type="entry name" value="FUSC_2"/>
    <property type="match status" value="1"/>
</dbReference>
<keyword evidence="3 7" id="KW-0812">Transmembrane</keyword>
<evidence type="ECO:0000256" key="6">
    <source>
        <dbReference type="ARBA" id="ARBA00043993"/>
    </source>
</evidence>
<evidence type="ECO:0000256" key="7">
    <source>
        <dbReference type="SAM" id="Phobius"/>
    </source>
</evidence>
<feature type="transmembrane region" description="Helical" evidence="7">
    <location>
        <begin position="66"/>
        <end position="83"/>
    </location>
</feature>
<feature type="transmembrane region" description="Helical" evidence="7">
    <location>
        <begin position="608"/>
        <end position="629"/>
    </location>
</feature>
<dbReference type="RefSeq" id="WP_078235740.1">
    <property type="nucleotide sequence ID" value="NZ_MUYA01000001.1"/>
</dbReference>
<evidence type="ECO:0000256" key="1">
    <source>
        <dbReference type="ARBA" id="ARBA00004651"/>
    </source>
</evidence>
<feature type="transmembrane region" description="Helical" evidence="7">
    <location>
        <begin position="89"/>
        <end position="107"/>
    </location>
</feature>
<gene>
    <name evidence="10" type="ORF">B0187_00510</name>
</gene>
<name>A0A1T0AVA1_9PAST</name>
<reference evidence="10 11" key="1">
    <citation type="submission" date="2017-02" db="EMBL/GenBank/DDBJ databases">
        <title>Draft genome sequence of Haemophilus paracuniculus CCUG 43573 type strain.</title>
        <authorList>
            <person name="Engstrom-Jakobsson H."/>
            <person name="Salva-Serra F."/>
            <person name="Thorell K."/>
            <person name="Gonzales-Siles L."/>
            <person name="Karlsson R."/>
            <person name="Boulund F."/>
            <person name="Engstrand L."/>
            <person name="Kristiansson E."/>
            <person name="Moore E."/>
        </authorList>
    </citation>
    <scope>NUCLEOTIDE SEQUENCE [LARGE SCALE GENOMIC DNA]</scope>
    <source>
        <strain evidence="10 11">CCUG 43573</strain>
    </source>
</reference>
<feature type="domain" description="Integral membrane bound transporter" evidence="9">
    <location>
        <begin position="405"/>
        <end position="528"/>
    </location>
</feature>
<dbReference type="InterPro" id="IPR010020">
    <property type="entry name" value="Integral_membrane_YCCS_YHJK"/>
</dbReference>
<evidence type="ECO:0000256" key="4">
    <source>
        <dbReference type="ARBA" id="ARBA00022989"/>
    </source>
</evidence>
<evidence type="ECO:0000256" key="2">
    <source>
        <dbReference type="ARBA" id="ARBA00022475"/>
    </source>
</evidence>
<evidence type="ECO:0000259" key="9">
    <source>
        <dbReference type="Pfam" id="PF13515"/>
    </source>
</evidence>